<gene>
    <name evidence="1" type="ORF">AAFL32_21585</name>
</gene>
<keyword evidence="2" id="KW-1185">Reference proteome</keyword>
<sequence length="52" mass="5770">MKENKQKKTTVVTVRLSTSQVEELARLISAKELKPGPGAAIQYLINQSMILN</sequence>
<protein>
    <recommendedName>
        <fullName evidence="3">CopG family transcriptional regulator</fullName>
    </recommendedName>
</protein>
<evidence type="ECO:0000313" key="1">
    <source>
        <dbReference type="EMBL" id="MEM0626480.1"/>
    </source>
</evidence>
<accession>A0ABU9P674</accession>
<dbReference type="Proteomes" id="UP001458070">
    <property type="component" value="Unassembled WGS sequence"/>
</dbReference>
<comment type="caution">
    <text evidence="1">The sequence shown here is derived from an EMBL/GenBank/DDBJ whole genome shotgun (WGS) entry which is preliminary data.</text>
</comment>
<name>A0ABU9P674_9ENTR</name>
<dbReference type="RefSeq" id="WP_218568776.1">
    <property type="nucleotide sequence ID" value="NZ_CABGOK010000002.1"/>
</dbReference>
<reference evidence="1 2" key="1">
    <citation type="submission" date="2024-04" db="EMBL/GenBank/DDBJ databases">
        <title>Draft genome assemblies of urinary isolates.</title>
        <authorList>
            <person name="Appleberry H."/>
            <person name="Kula A."/>
            <person name="Wolfe A.J."/>
            <person name="Putonti C."/>
        </authorList>
    </citation>
    <scope>NUCLEOTIDE SEQUENCE [LARGE SCALE GENOMIC DNA]</scope>
    <source>
        <strain evidence="1 2">UMB12529</strain>
    </source>
</reference>
<evidence type="ECO:0008006" key="3">
    <source>
        <dbReference type="Google" id="ProtNLM"/>
    </source>
</evidence>
<dbReference type="EMBL" id="JBCGEM010000020">
    <property type="protein sequence ID" value="MEM0626480.1"/>
    <property type="molecule type" value="Genomic_DNA"/>
</dbReference>
<proteinExistence type="predicted"/>
<evidence type="ECO:0000313" key="2">
    <source>
        <dbReference type="Proteomes" id="UP001458070"/>
    </source>
</evidence>
<organism evidence="1 2">
    <name type="scientific">Klebsiella grimontii</name>
    <dbReference type="NCBI Taxonomy" id="2058152"/>
    <lineage>
        <taxon>Bacteria</taxon>
        <taxon>Pseudomonadati</taxon>
        <taxon>Pseudomonadota</taxon>
        <taxon>Gammaproteobacteria</taxon>
        <taxon>Enterobacterales</taxon>
        <taxon>Enterobacteriaceae</taxon>
        <taxon>Klebsiella/Raoultella group</taxon>
        <taxon>Klebsiella</taxon>
    </lineage>
</organism>